<dbReference type="Gramene" id="ONK75726">
    <property type="protein sequence ID" value="ONK75726"/>
    <property type="gene ID" value="A4U43_C03F19900"/>
</dbReference>
<dbReference type="InterPro" id="IPR036236">
    <property type="entry name" value="Znf_C2H2_sf"/>
</dbReference>
<evidence type="ECO:0000259" key="7">
    <source>
        <dbReference type="PROSITE" id="PS50157"/>
    </source>
</evidence>
<dbReference type="Gene3D" id="3.30.160.60">
    <property type="entry name" value="Classic Zinc Finger"/>
    <property type="match status" value="1"/>
</dbReference>
<dbReference type="GO" id="GO:0005634">
    <property type="term" value="C:nucleus"/>
    <property type="evidence" value="ECO:0007669"/>
    <property type="project" value="UniProtKB-SubCell"/>
</dbReference>
<organism evidence="8 9">
    <name type="scientific">Asparagus officinalis</name>
    <name type="common">Garden asparagus</name>
    <dbReference type="NCBI Taxonomy" id="4686"/>
    <lineage>
        <taxon>Eukaryota</taxon>
        <taxon>Viridiplantae</taxon>
        <taxon>Streptophyta</taxon>
        <taxon>Embryophyta</taxon>
        <taxon>Tracheophyta</taxon>
        <taxon>Spermatophyta</taxon>
        <taxon>Magnoliopsida</taxon>
        <taxon>Liliopsida</taxon>
        <taxon>Asparagales</taxon>
        <taxon>Asparagaceae</taxon>
        <taxon>Asparagoideae</taxon>
        <taxon>Asparagus</taxon>
    </lineage>
</organism>
<feature type="domain" description="C2H2-type" evidence="7">
    <location>
        <begin position="12"/>
        <end position="39"/>
    </location>
</feature>
<dbReference type="AlphaFoldDB" id="A0A5P1FBH4"/>
<keyword evidence="2" id="KW-0479">Metal-binding</keyword>
<keyword evidence="4" id="KW-0862">Zinc</keyword>
<keyword evidence="9" id="KW-1185">Reference proteome</keyword>
<keyword evidence="5" id="KW-0539">Nucleus</keyword>
<evidence type="ECO:0000313" key="8">
    <source>
        <dbReference type="EMBL" id="ONK75726.1"/>
    </source>
</evidence>
<dbReference type="InterPro" id="IPR044246">
    <property type="entry name" value="ZFP3-like"/>
</dbReference>
<dbReference type="PROSITE" id="PS00028">
    <property type="entry name" value="ZINC_FINGER_C2H2_1"/>
    <property type="match status" value="1"/>
</dbReference>
<dbReference type="GO" id="GO:0008270">
    <property type="term" value="F:zinc ion binding"/>
    <property type="evidence" value="ECO:0007669"/>
    <property type="project" value="UniProtKB-KW"/>
</dbReference>
<evidence type="ECO:0000256" key="4">
    <source>
        <dbReference type="ARBA" id="ARBA00022833"/>
    </source>
</evidence>
<comment type="subcellular location">
    <subcellularLocation>
        <location evidence="1">Nucleus</location>
    </subcellularLocation>
</comment>
<dbReference type="PROSITE" id="PS50157">
    <property type="entry name" value="ZINC_FINGER_C2H2_2"/>
    <property type="match status" value="1"/>
</dbReference>
<sequence>MEAAGAAASVTFDCKHCDMKFTSLQGLGGHQNAHRVEHAVAKEFRKLHHSTQLQQQQLLCRSTGLCIFCLKSRPLQLCFDSSSVVEKIRKKARIQSRKQQLIEERFRAYSSSNVASIGRINHGVFEATVTEKRALDAELDGPKEMLNLDLKL</sequence>
<evidence type="ECO:0000256" key="5">
    <source>
        <dbReference type="ARBA" id="ARBA00023242"/>
    </source>
</evidence>
<dbReference type="Proteomes" id="UP000243459">
    <property type="component" value="Chromosome 3"/>
</dbReference>
<gene>
    <name evidence="8" type="ORF">A4U43_C03F19900</name>
</gene>
<reference evidence="9" key="1">
    <citation type="journal article" date="2017" name="Nat. Commun.">
        <title>The asparagus genome sheds light on the origin and evolution of a young Y chromosome.</title>
        <authorList>
            <person name="Harkess A."/>
            <person name="Zhou J."/>
            <person name="Xu C."/>
            <person name="Bowers J.E."/>
            <person name="Van der Hulst R."/>
            <person name="Ayyampalayam S."/>
            <person name="Mercati F."/>
            <person name="Riccardi P."/>
            <person name="McKain M.R."/>
            <person name="Kakrana A."/>
            <person name="Tang H."/>
            <person name="Ray J."/>
            <person name="Groenendijk J."/>
            <person name="Arikit S."/>
            <person name="Mathioni S.M."/>
            <person name="Nakano M."/>
            <person name="Shan H."/>
            <person name="Telgmann-Rauber A."/>
            <person name="Kanno A."/>
            <person name="Yue Z."/>
            <person name="Chen H."/>
            <person name="Li W."/>
            <person name="Chen Y."/>
            <person name="Xu X."/>
            <person name="Zhang Y."/>
            <person name="Luo S."/>
            <person name="Chen H."/>
            <person name="Gao J."/>
            <person name="Mao Z."/>
            <person name="Pires J.C."/>
            <person name="Luo M."/>
            <person name="Kudrna D."/>
            <person name="Wing R.A."/>
            <person name="Meyers B.C."/>
            <person name="Yi K."/>
            <person name="Kong H."/>
            <person name="Lavrijsen P."/>
            <person name="Sunseri F."/>
            <person name="Falavigna A."/>
            <person name="Ye Y."/>
            <person name="Leebens-Mack J.H."/>
            <person name="Chen G."/>
        </authorList>
    </citation>
    <scope>NUCLEOTIDE SEQUENCE [LARGE SCALE GENOMIC DNA]</scope>
    <source>
        <strain evidence="9">cv. DH0086</strain>
    </source>
</reference>
<evidence type="ECO:0000256" key="1">
    <source>
        <dbReference type="ARBA" id="ARBA00004123"/>
    </source>
</evidence>
<accession>A0A5P1FBH4</accession>
<name>A0A5P1FBH4_ASPOF</name>
<evidence type="ECO:0000256" key="2">
    <source>
        <dbReference type="ARBA" id="ARBA00022723"/>
    </source>
</evidence>
<evidence type="ECO:0000256" key="6">
    <source>
        <dbReference type="PROSITE-ProRule" id="PRU00042"/>
    </source>
</evidence>
<dbReference type="SUPFAM" id="SSF57667">
    <property type="entry name" value="beta-beta-alpha zinc fingers"/>
    <property type="match status" value="1"/>
</dbReference>
<dbReference type="GO" id="GO:0009788">
    <property type="term" value="P:negative regulation of abscisic acid-activated signaling pathway"/>
    <property type="evidence" value="ECO:0007669"/>
    <property type="project" value="InterPro"/>
</dbReference>
<keyword evidence="3 6" id="KW-0863">Zinc-finger</keyword>
<protein>
    <recommendedName>
        <fullName evidence="7">C2H2-type domain-containing protein</fullName>
    </recommendedName>
</protein>
<evidence type="ECO:0000313" key="9">
    <source>
        <dbReference type="Proteomes" id="UP000243459"/>
    </source>
</evidence>
<dbReference type="EMBL" id="CM007383">
    <property type="protein sequence ID" value="ONK75726.1"/>
    <property type="molecule type" value="Genomic_DNA"/>
</dbReference>
<proteinExistence type="predicted"/>
<dbReference type="PANTHER" id="PTHR47287:SF15">
    <property type="entry name" value="ZINC FINGER PROTEIN 3-LIKE"/>
    <property type="match status" value="1"/>
</dbReference>
<evidence type="ECO:0000256" key="3">
    <source>
        <dbReference type="ARBA" id="ARBA00022771"/>
    </source>
</evidence>
<dbReference type="InterPro" id="IPR013087">
    <property type="entry name" value="Znf_C2H2_type"/>
</dbReference>
<dbReference type="PANTHER" id="PTHR47287">
    <property type="entry name" value="C2H2 AND C2HC ZINC FINGERS SUPERFAMILY PROTEIN"/>
    <property type="match status" value="1"/>
</dbReference>